<dbReference type="Gene3D" id="3.40.50.300">
    <property type="entry name" value="P-loop containing nucleotide triphosphate hydrolases"/>
    <property type="match status" value="1"/>
</dbReference>
<name>A0ABZ2RX84_9BURK</name>
<feature type="domain" description="Helicase ATP-binding" evidence="1">
    <location>
        <begin position="42"/>
        <end position="212"/>
    </location>
</feature>
<sequence>MHWGSIVGKVGNDQYQRRLAALTDKKIDTRSIEDTVEKTIANFKASNGRSFVIFGEPQSGKTEMMIALNARLLDEGVGIIVNLLTDSVDLLEQSLSRFRASGLSPSPKQFSELPKESKDLGKKRWVIFSKKNARDLEKLIDLLCGRKDIVVIDDEADFASPNAKINKDEKTKINHLIHKLLGESGQYIGVTATPARLNLNNTFQNDSELWVDFLPHPLYVGQDFFFPTDGVVNYRLHTFKIDEGSERVELENAILHFLCGVAEQHKRGHEQNFTMLVHTSGKRDEHKADIDVIQSTITTLSTSSHSGFKRIIKKLEKIAKGYCRGQPEPIVEFVLRNIDRNTIVEINSKGQSGKVSDIAKPTSLFSFGAGGNIISRGVTFDNLLSMYFTRSVVGKFAQDTYIQRARMFGSREEYKTYFQLWLPAELLKNWSKCFAFHKLAIHAMRSKAGAPVWLSDHKTTPTSANSIDKSTVDFEGGEMSFGLFEFGRETHDALMNRSGRSDMQMLEALRESFSDSEFPTYLYEFLKHDLSASQAASISFHQASIFGTASSAYADDEIRNIRRKKGLFANNEFSRSERPAARHHLKIFYNKHGKARVFYKINGNSIKFIQNRK</sequence>
<keyword evidence="3" id="KW-1185">Reference proteome</keyword>
<accession>A0ABZ2RX84</accession>
<organism evidence="2 3">
    <name type="scientific">Achromobacter veterisilvae</name>
    <dbReference type="NCBI Taxonomy" id="2069367"/>
    <lineage>
        <taxon>Bacteria</taxon>
        <taxon>Pseudomonadati</taxon>
        <taxon>Pseudomonadota</taxon>
        <taxon>Betaproteobacteria</taxon>
        <taxon>Burkholderiales</taxon>
        <taxon>Alcaligenaceae</taxon>
        <taxon>Achromobacter</taxon>
    </lineage>
</organism>
<dbReference type="InterPro" id="IPR018310">
    <property type="entry name" value="Put_endonuclease_Z1-dom"/>
</dbReference>
<evidence type="ECO:0000313" key="2">
    <source>
        <dbReference type="EMBL" id="WXR72361.1"/>
    </source>
</evidence>
<dbReference type="PROSITE" id="PS51192">
    <property type="entry name" value="HELICASE_ATP_BIND_1"/>
    <property type="match status" value="1"/>
</dbReference>
<dbReference type="InterPro" id="IPR014001">
    <property type="entry name" value="Helicase_ATP-bd"/>
</dbReference>
<dbReference type="Pfam" id="PF10593">
    <property type="entry name" value="Z1"/>
    <property type="match status" value="1"/>
</dbReference>
<dbReference type="InterPro" id="IPR040980">
    <property type="entry name" value="SWI2_SNF2"/>
</dbReference>
<gene>
    <name evidence="2" type="ORF">WHX56_22285</name>
</gene>
<dbReference type="Pfam" id="PF18766">
    <property type="entry name" value="SWI2_SNF2"/>
    <property type="match status" value="1"/>
</dbReference>
<reference evidence="2 3" key="1">
    <citation type="submission" date="2024-03" db="EMBL/GenBank/DDBJ databases">
        <title>Reference genomes for the five species model microbial community.</title>
        <authorList>
            <person name="Padfield D."/>
        </authorList>
    </citation>
    <scope>NUCLEOTIDE SEQUENCE [LARGE SCALE GENOMIC DNA]</scope>
    <source>
        <strain evidence="2 3">AB1</strain>
    </source>
</reference>
<dbReference type="RefSeq" id="WP_338879036.1">
    <property type="nucleotide sequence ID" value="NZ_CP148753.1"/>
</dbReference>
<protein>
    <submittedName>
        <fullName evidence="2">Z1 domain-containing protein</fullName>
    </submittedName>
</protein>
<dbReference type="Proteomes" id="UP001456224">
    <property type="component" value="Chromosome"/>
</dbReference>
<dbReference type="EMBL" id="CP148753">
    <property type="protein sequence ID" value="WXR72361.1"/>
    <property type="molecule type" value="Genomic_DNA"/>
</dbReference>
<proteinExistence type="predicted"/>
<dbReference type="SUPFAM" id="SSF52540">
    <property type="entry name" value="P-loop containing nucleoside triphosphate hydrolases"/>
    <property type="match status" value="1"/>
</dbReference>
<evidence type="ECO:0000313" key="3">
    <source>
        <dbReference type="Proteomes" id="UP001456224"/>
    </source>
</evidence>
<evidence type="ECO:0000259" key="1">
    <source>
        <dbReference type="PROSITE" id="PS51192"/>
    </source>
</evidence>
<dbReference type="InterPro" id="IPR027417">
    <property type="entry name" value="P-loop_NTPase"/>
</dbReference>